<keyword evidence="9 10" id="KW-0807">Transducer</keyword>
<keyword evidence="6 10" id="KW-1133">Transmembrane helix</keyword>
<keyword evidence="4 10" id="KW-0812">Transmembrane</keyword>
<evidence type="ECO:0000256" key="5">
    <source>
        <dbReference type="ARBA" id="ARBA00022725"/>
    </source>
</evidence>
<dbReference type="Proteomes" id="UP001168821">
    <property type="component" value="Unassembled WGS sequence"/>
</dbReference>
<dbReference type="InterPro" id="IPR004117">
    <property type="entry name" value="7tm6_olfct_rcpt"/>
</dbReference>
<keyword evidence="2" id="KW-1003">Cell membrane</keyword>
<sequence length="378" mass="43647">MENPTKESFVIIRRIMQIIRWYPPEKKSTLYLAEGYTIHFLLLVLVTSLVAVEMYLEKGYDDLVQVMYLCETICYSIKVLPFLNGNDRIKKCISFFDGEEFRPRDYIEEEILNQSVFLCQVMSKFYIVSIICAEIAYAFPALLADKFELPIPIWLPYSATSNSLIYGATYLYLVIAVVYSGFATSLLDPLIGGLTFQAVSRLKILKHRIQNPENVAEHTSNKILLPSDIYQELASCIELHNAILKFVNEYEECFSWSIFNQLVATTYVLCFICIAFTTLPLVSMESVKYVIFFFVVNGQILFYCYFGTLLYEESDSLVTAIYLSRWYEYPVESQKLLVTLMQRSQKPMILSAEKLVDLTLLTFTTILKRSYSLVALLQ</sequence>
<accession>A0AA38MR21</accession>
<dbReference type="EMBL" id="JALNTZ010000002">
    <property type="protein sequence ID" value="KAJ3664418.1"/>
    <property type="molecule type" value="Genomic_DNA"/>
</dbReference>
<keyword evidence="5 10" id="KW-0552">Olfaction</keyword>
<dbReference type="GO" id="GO:0007165">
    <property type="term" value="P:signal transduction"/>
    <property type="evidence" value="ECO:0007669"/>
    <property type="project" value="UniProtKB-KW"/>
</dbReference>
<evidence type="ECO:0000256" key="10">
    <source>
        <dbReference type="RuleBase" id="RU351113"/>
    </source>
</evidence>
<dbReference type="AlphaFoldDB" id="A0AA38MR21"/>
<comment type="subcellular location">
    <subcellularLocation>
        <location evidence="1 10">Cell membrane</location>
        <topology evidence="1 10">Multi-pass membrane protein</topology>
    </subcellularLocation>
</comment>
<evidence type="ECO:0000256" key="1">
    <source>
        <dbReference type="ARBA" id="ARBA00004651"/>
    </source>
</evidence>
<dbReference type="PANTHER" id="PTHR21137">
    <property type="entry name" value="ODORANT RECEPTOR"/>
    <property type="match status" value="1"/>
</dbReference>
<evidence type="ECO:0000256" key="9">
    <source>
        <dbReference type="ARBA" id="ARBA00023224"/>
    </source>
</evidence>
<feature type="transmembrane region" description="Helical" evidence="10">
    <location>
        <begin position="164"/>
        <end position="187"/>
    </location>
</feature>
<evidence type="ECO:0000256" key="7">
    <source>
        <dbReference type="ARBA" id="ARBA00023136"/>
    </source>
</evidence>
<evidence type="ECO:0000313" key="11">
    <source>
        <dbReference type="EMBL" id="KAJ3664418.1"/>
    </source>
</evidence>
<evidence type="ECO:0000256" key="2">
    <source>
        <dbReference type="ARBA" id="ARBA00022475"/>
    </source>
</evidence>
<keyword evidence="8 10" id="KW-0675">Receptor</keyword>
<dbReference type="GO" id="GO:0005886">
    <property type="term" value="C:plasma membrane"/>
    <property type="evidence" value="ECO:0007669"/>
    <property type="project" value="UniProtKB-SubCell"/>
</dbReference>
<dbReference type="GO" id="GO:0004984">
    <property type="term" value="F:olfactory receptor activity"/>
    <property type="evidence" value="ECO:0007669"/>
    <property type="project" value="InterPro"/>
</dbReference>
<feature type="transmembrane region" description="Helical" evidence="10">
    <location>
        <begin position="125"/>
        <end position="144"/>
    </location>
</feature>
<dbReference type="GO" id="GO:0005549">
    <property type="term" value="F:odorant binding"/>
    <property type="evidence" value="ECO:0007669"/>
    <property type="project" value="InterPro"/>
</dbReference>
<keyword evidence="12" id="KW-1185">Reference proteome</keyword>
<evidence type="ECO:0000256" key="8">
    <source>
        <dbReference type="ARBA" id="ARBA00023170"/>
    </source>
</evidence>
<feature type="transmembrane region" description="Helical" evidence="10">
    <location>
        <begin position="36"/>
        <end position="56"/>
    </location>
</feature>
<evidence type="ECO:0000256" key="6">
    <source>
        <dbReference type="ARBA" id="ARBA00022989"/>
    </source>
</evidence>
<comment type="caution">
    <text evidence="10">Lacks conserved residue(s) required for the propagation of feature annotation.</text>
</comment>
<dbReference type="Pfam" id="PF02949">
    <property type="entry name" value="7tm_6"/>
    <property type="match status" value="1"/>
</dbReference>
<gene>
    <name evidence="11" type="ORF">Zmor_008591</name>
</gene>
<name>A0AA38MR21_9CUCU</name>
<comment type="caution">
    <text evidence="11">The sequence shown here is derived from an EMBL/GenBank/DDBJ whole genome shotgun (WGS) entry which is preliminary data.</text>
</comment>
<feature type="transmembrane region" description="Helical" evidence="10">
    <location>
        <begin position="262"/>
        <end position="283"/>
    </location>
</feature>
<evidence type="ECO:0000256" key="4">
    <source>
        <dbReference type="ARBA" id="ARBA00022692"/>
    </source>
</evidence>
<protein>
    <recommendedName>
        <fullName evidence="10">Odorant receptor</fullName>
    </recommendedName>
</protein>
<keyword evidence="3 10" id="KW-0716">Sensory transduction</keyword>
<feature type="transmembrane region" description="Helical" evidence="10">
    <location>
        <begin position="289"/>
        <end position="311"/>
    </location>
</feature>
<organism evidence="11 12">
    <name type="scientific">Zophobas morio</name>
    <dbReference type="NCBI Taxonomy" id="2755281"/>
    <lineage>
        <taxon>Eukaryota</taxon>
        <taxon>Metazoa</taxon>
        <taxon>Ecdysozoa</taxon>
        <taxon>Arthropoda</taxon>
        <taxon>Hexapoda</taxon>
        <taxon>Insecta</taxon>
        <taxon>Pterygota</taxon>
        <taxon>Neoptera</taxon>
        <taxon>Endopterygota</taxon>
        <taxon>Coleoptera</taxon>
        <taxon>Polyphaga</taxon>
        <taxon>Cucujiformia</taxon>
        <taxon>Tenebrionidae</taxon>
        <taxon>Zophobas</taxon>
    </lineage>
</organism>
<evidence type="ECO:0000313" key="12">
    <source>
        <dbReference type="Proteomes" id="UP001168821"/>
    </source>
</evidence>
<reference evidence="11" key="1">
    <citation type="journal article" date="2023" name="G3 (Bethesda)">
        <title>Whole genome assemblies of Zophobas morio and Tenebrio molitor.</title>
        <authorList>
            <person name="Kaur S."/>
            <person name="Stinson S.A."/>
            <person name="diCenzo G.C."/>
        </authorList>
    </citation>
    <scope>NUCLEOTIDE SEQUENCE</scope>
    <source>
        <strain evidence="11">QUZm001</strain>
    </source>
</reference>
<proteinExistence type="inferred from homology"/>
<comment type="similarity">
    <text evidence="10">Belongs to the insect chemoreceptor superfamily. Heteromeric odorant receptor channel (TC 1.A.69) family.</text>
</comment>
<keyword evidence="7 10" id="KW-0472">Membrane</keyword>
<evidence type="ECO:0000256" key="3">
    <source>
        <dbReference type="ARBA" id="ARBA00022606"/>
    </source>
</evidence>
<dbReference type="PANTHER" id="PTHR21137:SF35">
    <property type="entry name" value="ODORANT RECEPTOR 19A-RELATED"/>
    <property type="match status" value="1"/>
</dbReference>